<proteinExistence type="predicted"/>
<organism evidence="1 2">
    <name type="scientific">Phtheirospermum japonicum</name>
    <dbReference type="NCBI Taxonomy" id="374723"/>
    <lineage>
        <taxon>Eukaryota</taxon>
        <taxon>Viridiplantae</taxon>
        <taxon>Streptophyta</taxon>
        <taxon>Embryophyta</taxon>
        <taxon>Tracheophyta</taxon>
        <taxon>Spermatophyta</taxon>
        <taxon>Magnoliopsida</taxon>
        <taxon>eudicotyledons</taxon>
        <taxon>Gunneridae</taxon>
        <taxon>Pentapetalae</taxon>
        <taxon>asterids</taxon>
        <taxon>lamiids</taxon>
        <taxon>Lamiales</taxon>
        <taxon>Orobanchaceae</taxon>
        <taxon>Orobanchaceae incertae sedis</taxon>
        <taxon>Phtheirospermum</taxon>
    </lineage>
</organism>
<sequence length="165" mass="18109">MLSSHIAMDELFDLDMALTMPEDEMMSQSARHMVDEMPTVVVGGGRDCSVCLEGFGGAGKQVPCGHVITLDNFGKFYILILVLVLSIGFELMEDFKAAQMTLRNPLFDVVGNMKSALWETQKHLTLRILIWLLSNIPGLYGITGEIKKKSGKGRAIGVGVGKYLE</sequence>
<name>A0A830BHA7_9LAMI</name>
<dbReference type="OrthoDB" id="941227at2759"/>
<dbReference type="Proteomes" id="UP000653305">
    <property type="component" value="Unassembled WGS sequence"/>
</dbReference>
<evidence type="ECO:0000313" key="1">
    <source>
        <dbReference type="EMBL" id="GFP86737.1"/>
    </source>
</evidence>
<evidence type="ECO:0000313" key="2">
    <source>
        <dbReference type="Proteomes" id="UP000653305"/>
    </source>
</evidence>
<gene>
    <name evidence="1" type="ORF">PHJA_000817500</name>
</gene>
<dbReference type="EMBL" id="BMAC01000131">
    <property type="protein sequence ID" value="GFP86737.1"/>
    <property type="molecule type" value="Genomic_DNA"/>
</dbReference>
<reference evidence="1" key="1">
    <citation type="submission" date="2020-07" db="EMBL/GenBank/DDBJ databases">
        <title>Ethylene signaling mediates host invasion by parasitic plants.</title>
        <authorList>
            <person name="Yoshida S."/>
        </authorList>
    </citation>
    <scope>NUCLEOTIDE SEQUENCE</scope>
    <source>
        <strain evidence="1">Okayama</strain>
    </source>
</reference>
<accession>A0A830BHA7</accession>
<comment type="caution">
    <text evidence="1">The sequence shown here is derived from an EMBL/GenBank/DDBJ whole genome shotgun (WGS) entry which is preliminary data.</text>
</comment>
<protein>
    <submittedName>
        <fullName evidence="1">Ferredoxin-dependent glutamate synthase chloroplastic</fullName>
    </submittedName>
</protein>
<keyword evidence="2" id="KW-1185">Reference proteome</keyword>
<dbReference type="AlphaFoldDB" id="A0A830BHA7"/>